<organism evidence="2 4">
    <name type="scientific">Rhizoclosmatium globosum</name>
    <dbReference type="NCBI Taxonomy" id="329046"/>
    <lineage>
        <taxon>Eukaryota</taxon>
        <taxon>Fungi</taxon>
        <taxon>Fungi incertae sedis</taxon>
        <taxon>Chytridiomycota</taxon>
        <taxon>Chytridiomycota incertae sedis</taxon>
        <taxon>Chytridiomycetes</taxon>
        <taxon>Chytridiales</taxon>
        <taxon>Chytriomycetaceae</taxon>
        <taxon>Rhizoclosmatium</taxon>
    </lineage>
</organism>
<keyword evidence="4" id="KW-1185">Reference proteome</keyword>
<evidence type="ECO:0000313" key="2">
    <source>
        <dbReference type="EMBL" id="ORY34472.1"/>
    </source>
</evidence>
<evidence type="ECO:0000313" key="3">
    <source>
        <dbReference type="EMBL" id="ORY47434.1"/>
    </source>
</evidence>
<dbReference type="Proteomes" id="UP000193642">
    <property type="component" value="Unassembled WGS sequence"/>
</dbReference>
<dbReference type="EMBL" id="MCGO01000014">
    <property type="protein sequence ID" value="ORY47434.1"/>
    <property type="molecule type" value="Genomic_DNA"/>
</dbReference>
<protein>
    <recommendedName>
        <fullName evidence="5">CBM1 domain-containing protein</fullName>
    </recommendedName>
</protein>
<name>A0A1Y2BI52_9FUNG</name>
<dbReference type="AlphaFoldDB" id="A0A1Y2BI52"/>
<accession>A0A1Y2BI52</accession>
<sequence>MKSAIVLLAIASLGFCQDSSVSGLNGRCGGNLLNPNTCAAGLVCVRPLNMPDVAGTCQYSVAGVSGATGATDTQTVVATASATAATTSNAAATAASTAPSTTKVASFGTSATFSLAAAAITFIMA</sequence>
<dbReference type="EMBL" id="MCGO01000062">
    <property type="protein sequence ID" value="ORY34472.1"/>
    <property type="molecule type" value="Genomic_DNA"/>
</dbReference>
<gene>
    <name evidence="3" type="ORF">BCR33DRAFT_715152</name>
    <name evidence="2" type="ORF">BCR33DRAFT_722708</name>
</gene>
<feature type="chain" id="PRO_5011907692" description="CBM1 domain-containing protein" evidence="1">
    <location>
        <begin position="17"/>
        <end position="125"/>
    </location>
</feature>
<proteinExistence type="predicted"/>
<evidence type="ECO:0000256" key="1">
    <source>
        <dbReference type="SAM" id="SignalP"/>
    </source>
</evidence>
<keyword evidence="1" id="KW-0732">Signal</keyword>
<feature type="signal peptide" evidence="1">
    <location>
        <begin position="1"/>
        <end position="16"/>
    </location>
</feature>
<reference evidence="2 4" key="1">
    <citation type="submission" date="2016-07" db="EMBL/GenBank/DDBJ databases">
        <title>Pervasive Adenine N6-methylation of Active Genes in Fungi.</title>
        <authorList>
            <consortium name="DOE Joint Genome Institute"/>
            <person name="Mondo S.J."/>
            <person name="Dannebaum R.O."/>
            <person name="Kuo R.C."/>
            <person name="Labutti K."/>
            <person name="Haridas S."/>
            <person name="Kuo A."/>
            <person name="Salamov A."/>
            <person name="Ahrendt S.R."/>
            <person name="Lipzen A."/>
            <person name="Sullivan W."/>
            <person name="Andreopoulos W.B."/>
            <person name="Clum A."/>
            <person name="Lindquist E."/>
            <person name="Daum C."/>
            <person name="Ramamoorthy G.K."/>
            <person name="Gryganskyi A."/>
            <person name="Culley D."/>
            <person name="Magnuson J.K."/>
            <person name="James T.Y."/>
            <person name="O'Malley M.A."/>
            <person name="Stajich J.E."/>
            <person name="Spatafora J.W."/>
            <person name="Visel A."/>
            <person name="Grigoriev I.V."/>
        </authorList>
    </citation>
    <scope>NUCLEOTIDE SEQUENCE [LARGE SCALE GENOMIC DNA]</scope>
    <source>
        <strain evidence="2 4">JEL800</strain>
    </source>
</reference>
<evidence type="ECO:0000313" key="4">
    <source>
        <dbReference type="Proteomes" id="UP000193642"/>
    </source>
</evidence>
<comment type="caution">
    <text evidence="2">The sequence shown here is derived from an EMBL/GenBank/DDBJ whole genome shotgun (WGS) entry which is preliminary data.</text>
</comment>
<evidence type="ECO:0008006" key="5">
    <source>
        <dbReference type="Google" id="ProtNLM"/>
    </source>
</evidence>